<feature type="compositionally biased region" description="Polar residues" evidence="1">
    <location>
        <begin position="20"/>
        <end position="36"/>
    </location>
</feature>
<keyword evidence="3" id="KW-1185">Reference proteome</keyword>
<feature type="non-terminal residue" evidence="2">
    <location>
        <position position="1"/>
    </location>
</feature>
<evidence type="ECO:0000313" key="2">
    <source>
        <dbReference type="EMBL" id="CAA3008937.1"/>
    </source>
</evidence>
<dbReference type="AlphaFoldDB" id="A0A8S0TSL4"/>
<comment type="caution">
    <text evidence="2">The sequence shown here is derived from an EMBL/GenBank/DDBJ whole genome shotgun (WGS) entry which is preliminary data.</text>
</comment>
<evidence type="ECO:0000256" key="1">
    <source>
        <dbReference type="SAM" id="MobiDB-lite"/>
    </source>
</evidence>
<feature type="region of interest" description="Disordered" evidence="1">
    <location>
        <begin position="60"/>
        <end position="83"/>
    </location>
</feature>
<feature type="compositionally biased region" description="Polar residues" evidence="1">
    <location>
        <begin position="66"/>
        <end position="83"/>
    </location>
</feature>
<organism evidence="2 3">
    <name type="scientific">Olea europaea subsp. europaea</name>
    <dbReference type="NCBI Taxonomy" id="158383"/>
    <lineage>
        <taxon>Eukaryota</taxon>
        <taxon>Viridiplantae</taxon>
        <taxon>Streptophyta</taxon>
        <taxon>Embryophyta</taxon>
        <taxon>Tracheophyta</taxon>
        <taxon>Spermatophyta</taxon>
        <taxon>Magnoliopsida</taxon>
        <taxon>eudicotyledons</taxon>
        <taxon>Gunneridae</taxon>
        <taxon>Pentapetalae</taxon>
        <taxon>asterids</taxon>
        <taxon>lamiids</taxon>
        <taxon>Lamiales</taxon>
        <taxon>Oleaceae</taxon>
        <taxon>Oleeae</taxon>
        <taxon>Olea</taxon>
    </lineage>
</organism>
<protein>
    <submittedName>
        <fullName evidence="2">Uncharacterized protein</fullName>
    </submittedName>
</protein>
<feature type="region of interest" description="Disordered" evidence="1">
    <location>
        <begin position="13"/>
        <end position="42"/>
    </location>
</feature>
<dbReference type="Proteomes" id="UP000594638">
    <property type="component" value="Unassembled WGS sequence"/>
</dbReference>
<evidence type="ECO:0000313" key="3">
    <source>
        <dbReference type="Proteomes" id="UP000594638"/>
    </source>
</evidence>
<feature type="non-terminal residue" evidence="2">
    <location>
        <position position="83"/>
    </location>
</feature>
<reference evidence="2 3" key="1">
    <citation type="submission" date="2019-12" db="EMBL/GenBank/DDBJ databases">
        <authorList>
            <person name="Alioto T."/>
            <person name="Alioto T."/>
            <person name="Gomez Garrido J."/>
        </authorList>
    </citation>
    <scope>NUCLEOTIDE SEQUENCE [LARGE SCALE GENOMIC DNA]</scope>
</reference>
<dbReference type="Gramene" id="OE9A022237T1">
    <property type="protein sequence ID" value="OE9A022237C1"/>
    <property type="gene ID" value="OE9A022237"/>
</dbReference>
<proteinExistence type="predicted"/>
<name>A0A8S0TSL4_OLEEU</name>
<accession>A0A8S0TSL4</accession>
<gene>
    <name evidence="2" type="ORF">OLEA9_A022237</name>
</gene>
<dbReference type="EMBL" id="CACTIH010007308">
    <property type="protein sequence ID" value="CAA3008937.1"/>
    <property type="molecule type" value="Genomic_DNA"/>
</dbReference>
<sequence length="83" mass="8894">PEEASRKFIAEKEELFGSKLSPSHSGKNSSRPSTGGVTDKRLSLGGAVLQNAYAKKAGLSLHSHMKQQTSPSHNQSCFSNHSL</sequence>